<organism evidence="1 2">
    <name type="scientific">Streblomastix strix</name>
    <dbReference type="NCBI Taxonomy" id="222440"/>
    <lineage>
        <taxon>Eukaryota</taxon>
        <taxon>Metamonada</taxon>
        <taxon>Preaxostyla</taxon>
        <taxon>Oxymonadida</taxon>
        <taxon>Streblomastigidae</taxon>
        <taxon>Streblomastix</taxon>
    </lineage>
</organism>
<comment type="caution">
    <text evidence="1">The sequence shown here is derived from an EMBL/GenBank/DDBJ whole genome shotgun (WGS) entry which is preliminary data.</text>
</comment>
<reference evidence="1 2" key="1">
    <citation type="submission" date="2019-03" db="EMBL/GenBank/DDBJ databases">
        <title>Single cell metagenomics reveals metabolic interactions within the superorganism composed of flagellate Streblomastix strix and complex community of Bacteroidetes bacteria on its surface.</title>
        <authorList>
            <person name="Treitli S.C."/>
            <person name="Kolisko M."/>
            <person name="Husnik F."/>
            <person name="Keeling P."/>
            <person name="Hampl V."/>
        </authorList>
    </citation>
    <scope>NUCLEOTIDE SEQUENCE [LARGE SCALE GENOMIC DNA]</scope>
    <source>
        <strain evidence="1">ST1C</strain>
    </source>
</reference>
<accession>A0A5J4V555</accession>
<dbReference type="EMBL" id="SNRW01009780">
    <property type="protein sequence ID" value="KAA6377484.1"/>
    <property type="molecule type" value="Genomic_DNA"/>
</dbReference>
<proteinExistence type="predicted"/>
<name>A0A5J4V555_9EUKA</name>
<dbReference type="Proteomes" id="UP000324800">
    <property type="component" value="Unassembled WGS sequence"/>
</dbReference>
<evidence type="ECO:0000313" key="1">
    <source>
        <dbReference type="EMBL" id="KAA6377484.1"/>
    </source>
</evidence>
<gene>
    <name evidence="1" type="ORF">EZS28_026988</name>
</gene>
<evidence type="ECO:0000313" key="2">
    <source>
        <dbReference type="Proteomes" id="UP000324800"/>
    </source>
</evidence>
<dbReference type="AlphaFoldDB" id="A0A5J4V555"/>
<protein>
    <submittedName>
        <fullName evidence="1">Uncharacterized protein</fullName>
    </submittedName>
</protein>
<sequence length="204" mass="23593">MQVLHFVLQTFRSRSKCLRQDCIIPKCHIKLQFEVSEVCIQSNISMHLKNALVVRNRQKFSVPENFDLLRLLVPINLTTLLLHKIIFNNLLFAYIHGPWDPYCPILSFKGELVRLGSSYDDSEPFGSAIFEQIAYVFIDCLIAAVGKSQIKGSSIYGCLDNQGDPDQLSPIHIFTRVEYDDDENFFRSRSRRIQSPNFAFKWKS</sequence>